<dbReference type="EMBL" id="JAYKBV010000131">
    <property type="protein sequence ID" value="MEB3042028.1"/>
    <property type="molecule type" value="Genomic_DNA"/>
</dbReference>
<dbReference type="RefSeq" id="WP_323980467.1">
    <property type="nucleotide sequence ID" value="NZ_JAYKBV010000131.1"/>
</dbReference>
<proteinExistence type="predicted"/>
<evidence type="ECO:0000313" key="2">
    <source>
        <dbReference type="Proteomes" id="UP001324270"/>
    </source>
</evidence>
<dbReference type="Proteomes" id="UP001324270">
    <property type="component" value="Unassembled WGS sequence"/>
</dbReference>
<feature type="non-terminal residue" evidence="1">
    <location>
        <position position="77"/>
    </location>
</feature>
<name>A0ABU5YDJ9_9FLAO</name>
<keyword evidence="2" id="KW-1185">Reference proteome</keyword>
<comment type="caution">
    <text evidence="1">The sequence shown here is derived from an EMBL/GenBank/DDBJ whole genome shotgun (WGS) entry which is preliminary data.</text>
</comment>
<organism evidence="1 2">
    <name type="scientific">Capnocytophaga gingivalis</name>
    <dbReference type="NCBI Taxonomy" id="1017"/>
    <lineage>
        <taxon>Bacteria</taxon>
        <taxon>Pseudomonadati</taxon>
        <taxon>Bacteroidota</taxon>
        <taxon>Flavobacteriia</taxon>
        <taxon>Flavobacteriales</taxon>
        <taxon>Flavobacteriaceae</taxon>
        <taxon>Capnocytophaga</taxon>
    </lineage>
</organism>
<accession>A0ABU5YDJ9</accession>
<evidence type="ECO:0000313" key="1">
    <source>
        <dbReference type="EMBL" id="MEB3042028.1"/>
    </source>
</evidence>
<protein>
    <submittedName>
        <fullName evidence="1">Uncharacterized protein</fullName>
    </submittedName>
</protein>
<gene>
    <name evidence="1" type="ORF">VJJ49_15260</name>
</gene>
<reference evidence="1 2" key="1">
    <citation type="submission" date="2023-12" db="EMBL/GenBank/DDBJ databases">
        <title>Genomic sequences of Capnocytophaga and Parvimonas strains.</title>
        <authorList>
            <person name="Watt R.M."/>
            <person name="Wang M."/>
            <person name="Yang T."/>
            <person name="Tong W.M."/>
        </authorList>
    </citation>
    <scope>NUCLEOTIDE SEQUENCE [LARGE SCALE GENOMIC DNA]</scope>
    <source>
        <strain evidence="1 2">CCUG 13156</strain>
    </source>
</reference>
<feature type="non-terminal residue" evidence="1">
    <location>
        <position position="1"/>
    </location>
</feature>
<sequence>YDDVIGAYGGTINQAFSIGGDEDLGGADAQKANRFKPFVIFRGPFELKKGAGNTHTVKIPNYMGSARVMVVASDVKG</sequence>